<evidence type="ECO:0000256" key="1">
    <source>
        <dbReference type="ARBA" id="ARBA00023015"/>
    </source>
</evidence>
<dbReference type="InterPro" id="IPR009057">
    <property type="entry name" value="Homeodomain-like_sf"/>
</dbReference>
<keyword evidence="1" id="KW-0805">Transcription regulation</keyword>
<evidence type="ECO:0000313" key="5">
    <source>
        <dbReference type="EMBL" id="EEC94896.1"/>
    </source>
</evidence>
<dbReference type="Proteomes" id="UP000005510">
    <property type="component" value="Unassembled WGS sequence"/>
</dbReference>
<name>B7BF81_9BACT</name>
<protein>
    <submittedName>
        <fullName evidence="5">Transcriptional regulator, AraC family</fullName>
    </submittedName>
</protein>
<reference evidence="5 6" key="1">
    <citation type="submission" date="2008-10" db="EMBL/GenBank/DDBJ databases">
        <title>Draft genome sequence of Parabacteroides johnsonii (DSM 18315).</title>
        <authorList>
            <person name="Sudarsanam P."/>
            <person name="Ley R."/>
            <person name="Guruge J."/>
            <person name="Turnbaugh P.J."/>
            <person name="Mahowald M."/>
            <person name="Liep D."/>
            <person name="Gordon J."/>
        </authorList>
    </citation>
    <scope>NUCLEOTIDE SEQUENCE [LARGE SCALE GENOMIC DNA]</scope>
    <source>
        <strain evidence="5 6">DSM 18315</strain>
    </source>
</reference>
<evidence type="ECO:0000256" key="3">
    <source>
        <dbReference type="ARBA" id="ARBA00023163"/>
    </source>
</evidence>
<dbReference type="InterPro" id="IPR018060">
    <property type="entry name" value="HTH_AraC"/>
</dbReference>
<dbReference type="EMBL" id="ABYH01000381">
    <property type="protein sequence ID" value="EEC94896.1"/>
    <property type="molecule type" value="Genomic_DNA"/>
</dbReference>
<gene>
    <name evidence="5" type="ORF">PRABACTJOHN_03710</name>
</gene>
<organism evidence="5 6">
    <name type="scientific">Parabacteroides johnsonii DSM 18315</name>
    <dbReference type="NCBI Taxonomy" id="537006"/>
    <lineage>
        <taxon>Bacteria</taxon>
        <taxon>Pseudomonadati</taxon>
        <taxon>Bacteroidota</taxon>
        <taxon>Bacteroidia</taxon>
        <taxon>Bacteroidales</taxon>
        <taxon>Tannerellaceae</taxon>
        <taxon>Parabacteroides</taxon>
    </lineage>
</organism>
<sequence length="301" mass="34454">MIENIIDFYKRIGQYNYSEAAGVTKGKPYFSLQEGHCHINQAIFGYRGFYKVTLLLETGKLYYADKWIMVDRPALMFATPAVPYAWEALADSGKRGWFCIFNEEFIQVSEQMGTLADSPLFCSSKDRIYFLDNDTLDEIQEIGRQIRRETASDYPQKFDVLRCYLHLLVHKAMMLEKGNHYVSHKNAAQRTVELFLVLLDHQFPVEFPANPLRLRSATDYAERLSIHVNHLNRVVKAVTGHTTSDLINRRIVQEAVALLQHSPCSISEIGWALGFNEVSSFSNYVKKHTGTSPSDLRMKAG</sequence>
<reference evidence="5 6" key="2">
    <citation type="submission" date="2008-10" db="EMBL/GenBank/DDBJ databases">
        <authorList>
            <person name="Fulton L."/>
            <person name="Clifton S."/>
            <person name="Fulton B."/>
            <person name="Xu J."/>
            <person name="Minx P."/>
            <person name="Pepin K.H."/>
            <person name="Johnson M."/>
            <person name="Bhonagiri V."/>
            <person name="Nash W.E."/>
            <person name="Mardis E.R."/>
            <person name="Wilson R.K."/>
        </authorList>
    </citation>
    <scope>NUCLEOTIDE SEQUENCE [LARGE SCALE GENOMIC DNA]</scope>
    <source>
        <strain evidence="5 6">DSM 18315</strain>
    </source>
</reference>
<proteinExistence type="predicted"/>
<keyword evidence="3" id="KW-0804">Transcription</keyword>
<dbReference type="AlphaFoldDB" id="B7BF81"/>
<evidence type="ECO:0000313" key="6">
    <source>
        <dbReference type="Proteomes" id="UP000005510"/>
    </source>
</evidence>
<dbReference type="GeneID" id="93406729"/>
<dbReference type="SMART" id="SM00342">
    <property type="entry name" value="HTH_ARAC"/>
    <property type="match status" value="1"/>
</dbReference>
<evidence type="ECO:0000259" key="4">
    <source>
        <dbReference type="PROSITE" id="PS01124"/>
    </source>
</evidence>
<dbReference type="Pfam" id="PF12833">
    <property type="entry name" value="HTH_18"/>
    <property type="match status" value="1"/>
</dbReference>
<keyword evidence="2" id="KW-0238">DNA-binding</keyword>
<dbReference type="PANTHER" id="PTHR43280">
    <property type="entry name" value="ARAC-FAMILY TRANSCRIPTIONAL REGULATOR"/>
    <property type="match status" value="1"/>
</dbReference>
<dbReference type="SUPFAM" id="SSF46689">
    <property type="entry name" value="Homeodomain-like"/>
    <property type="match status" value="1"/>
</dbReference>
<dbReference type="PROSITE" id="PS01124">
    <property type="entry name" value="HTH_ARAC_FAMILY_2"/>
    <property type="match status" value="1"/>
</dbReference>
<dbReference type="PANTHER" id="PTHR43280:SF32">
    <property type="entry name" value="TRANSCRIPTIONAL REGULATORY PROTEIN"/>
    <property type="match status" value="1"/>
</dbReference>
<dbReference type="HOGENOM" id="CLU_000445_88_2_10"/>
<dbReference type="Gene3D" id="1.10.10.60">
    <property type="entry name" value="Homeodomain-like"/>
    <property type="match status" value="1"/>
</dbReference>
<feature type="domain" description="HTH araC/xylS-type" evidence="4">
    <location>
        <begin position="219"/>
        <end position="299"/>
    </location>
</feature>
<dbReference type="STRING" id="537006.PRABACTJOHN_03710"/>
<accession>B7BF81</accession>
<dbReference type="GO" id="GO:0043565">
    <property type="term" value="F:sequence-specific DNA binding"/>
    <property type="evidence" value="ECO:0007669"/>
    <property type="project" value="InterPro"/>
</dbReference>
<comment type="caution">
    <text evidence="5">The sequence shown here is derived from an EMBL/GenBank/DDBJ whole genome shotgun (WGS) entry which is preliminary data.</text>
</comment>
<dbReference type="GO" id="GO:0003700">
    <property type="term" value="F:DNA-binding transcription factor activity"/>
    <property type="evidence" value="ECO:0007669"/>
    <property type="project" value="InterPro"/>
</dbReference>
<dbReference type="RefSeq" id="WP_008152118.1">
    <property type="nucleotide sequence ID" value="NZ_CP102285.1"/>
</dbReference>
<evidence type="ECO:0000256" key="2">
    <source>
        <dbReference type="ARBA" id="ARBA00023125"/>
    </source>
</evidence>